<feature type="region of interest" description="Disordered" evidence="1">
    <location>
        <begin position="86"/>
        <end position="114"/>
    </location>
</feature>
<evidence type="ECO:0000256" key="1">
    <source>
        <dbReference type="SAM" id="MobiDB-lite"/>
    </source>
</evidence>
<dbReference type="Proteomes" id="UP001142317">
    <property type="component" value="Unassembled WGS sequence"/>
</dbReference>
<proteinExistence type="predicted"/>
<gene>
    <name evidence="2" type="ORF">GCM10017586_03560</name>
</gene>
<feature type="compositionally biased region" description="Basic and acidic residues" evidence="1">
    <location>
        <begin position="170"/>
        <end position="179"/>
    </location>
</feature>
<dbReference type="RefSeq" id="WP_210005418.1">
    <property type="nucleotide sequence ID" value="NZ_BSEO01000001.1"/>
</dbReference>
<feature type="compositionally biased region" description="Basic residues" evidence="1">
    <location>
        <begin position="1"/>
        <end position="10"/>
    </location>
</feature>
<dbReference type="AlphaFoldDB" id="A0A9W6M2D0"/>
<reference evidence="2" key="1">
    <citation type="journal article" date="2014" name="Int. J. Syst. Evol. Microbiol.">
        <title>Complete genome sequence of Corynebacterium casei LMG S-19264T (=DSM 44701T), isolated from a smear-ripened cheese.</title>
        <authorList>
            <consortium name="US DOE Joint Genome Institute (JGI-PGF)"/>
            <person name="Walter F."/>
            <person name="Albersmeier A."/>
            <person name="Kalinowski J."/>
            <person name="Ruckert C."/>
        </authorList>
    </citation>
    <scope>NUCLEOTIDE SEQUENCE</scope>
    <source>
        <strain evidence="2">VKM Ac-1447</strain>
    </source>
</reference>
<feature type="compositionally biased region" description="Gly residues" evidence="1">
    <location>
        <begin position="18"/>
        <end position="43"/>
    </location>
</feature>
<dbReference type="EMBL" id="BSEO01000001">
    <property type="protein sequence ID" value="GLJ78674.1"/>
    <property type="molecule type" value="Genomic_DNA"/>
</dbReference>
<reference evidence="2" key="2">
    <citation type="submission" date="2023-01" db="EMBL/GenBank/DDBJ databases">
        <authorList>
            <person name="Sun Q."/>
            <person name="Evtushenko L."/>
        </authorList>
    </citation>
    <scope>NUCLEOTIDE SEQUENCE</scope>
    <source>
        <strain evidence="2">VKM Ac-1447</strain>
    </source>
</reference>
<feature type="compositionally biased region" description="Basic and acidic residues" evidence="1">
    <location>
        <begin position="86"/>
        <end position="104"/>
    </location>
</feature>
<evidence type="ECO:0000313" key="2">
    <source>
        <dbReference type="EMBL" id="GLJ78674.1"/>
    </source>
</evidence>
<feature type="region of interest" description="Disordered" evidence="1">
    <location>
        <begin position="1"/>
        <end position="57"/>
    </location>
</feature>
<sequence>MSNLFTRRHPLIVSFDGDGAGAPGGGNSGGGNSGGENGGGDNAGGSSYTPPATQADLDRIVEARLARERDKFKGYDDFKAKAEKWDQLEDEKKTPSEKAIEEARTQAAGETSAKYERRIASTEIKSLAATVGFLDPADALAVLGDEVPKKDDEIDVDELKKRVEKLATDKPYLVKEVSRKPRTRPTPRAGDQQDDDTANKGGRGKAAAALRQLAKNR</sequence>
<keyword evidence="3" id="KW-1185">Reference proteome</keyword>
<evidence type="ECO:0008006" key="4">
    <source>
        <dbReference type="Google" id="ProtNLM"/>
    </source>
</evidence>
<comment type="caution">
    <text evidence="2">The sequence shown here is derived from an EMBL/GenBank/DDBJ whole genome shotgun (WGS) entry which is preliminary data.</text>
</comment>
<accession>A0A9W6M2D0</accession>
<feature type="region of interest" description="Disordered" evidence="1">
    <location>
        <begin position="170"/>
        <end position="217"/>
    </location>
</feature>
<feature type="compositionally biased region" description="Low complexity" evidence="1">
    <location>
        <begin position="205"/>
        <end position="217"/>
    </location>
</feature>
<evidence type="ECO:0000313" key="3">
    <source>
        <dbReference type="Proteomes" id="UP001142317"/>
    </source>
</evidence>
<name>A0A9W6M2D0_9MICO</name>
<organism evidence="2 3">
    <name type="scientific">Microbacterium imperiale</name>
    <dbReference type="NCBI Taxonomy" id="33884"/>
    <lineage>
        <taxon>Bacteria</taxon>
        <taxon>Bacillati</taxon>
        <taxon>Actinomycetota</taxon>
        <taxon>Actinomycetes</taxon>
        <taxon>Micrococcales</taxon>
        <taxon>Microbacteriaceae</taxon>
        <taxon>Microbacterium</taxon>
    </lineage>
</organism>
<protein>
    <recommendedName>
        <fullName evidence="4">Scaffolding protein</fullName>
    </recommendedName>
</protein>